<keyword evidence="12" id="KW-0812">Transmembrane</keyword>
<dbReference type="GO" id="GO:0005737">
    <property type="term" value="C:cytoplasm"/>
    <property type="evidence" value="ECO:0007669"/>
    <property type="project" value="UniProtKB-SubCell"/>
</dbReference>
<dbReference type="Gene3D" id="3.40.50.300">
    <property type="entry name" value="P-loop containing nucleotide triphosphate hydrolases"/>
    <property type="match status" value="1"/>
</dbReference>
<evidence type="ECO:0000256" key="4">
    <source>
        <dbReference type="ARBA" id="ARBA00022801"/>
    </source>
</evidence>
<dbReference type="Proteomes" id="UP000315901">
    <property type="component" value="Unassembled WGS sequence"/>
</dbReference>
<keyword evidence="3 10" id="KW-0547">Nucleotide-binding</keyword>
<dbReference type="SMART" id="SM00382">
    <property type="entry name" value="AAA"/>
    <property type="match status" value="1"/>
</dbReference>
<keyword evidence="12" id="KW-1133">Transmembrane helix</keyword>
<evidence type="ECO:0000313" key="15">
    <source>
        <dbReference type="Proteomes" id="UP000315901"/>
    </source>
</evidence>
<feature type="compositionally biased region" description="Polar residues" evidence="11">
    <location>
        <begin position="107"/>
        <end position="125"/>
    </location>
</feature>
<sequence>MELVNQFITYLTPYFGDYARFAPIAIGVILAILAFAIKRKVIKSMDNDIRNGKPTSAPKVAEAPTASDEQTDAETRVEPSAVAKVNSSAETQTVAAVPSEPVEESKPQAQPTAESPSPAQTVQESPRQEPVAPAKPTLSWSQRIKAGLSRTRSGLGDGLSSLLLGSKKVDDDLLEELETQLLMADVGMDATQALVTGITDKLGRKELKDSNAVMASLKADMRAILVDSEQPLSLEKSDGPFVILMVGVNGVGKTTTIGKLAKKYQAEGKSVLLAAGDTFRAAAVEQLQVWGERNQVPVIAQHTGADSASVIYDAIESAKARGIDVVIADTAGRLQNKTNLMNELEKVVRVMKKLDVTAPHEVMLVLDAGTGQNALSQAKLFTEAVGVSGITLTKLDGTAKGGIIFAIAKQFGLPIRYIGVGEQAEDLRPFNAQEFVDALFDSE</sequence>
<dbReference type="GO" id="GO:0005525">
    <property type="term" value="F:GTP binding"/>
    <property type="evidence" value="ECO:0007669"/>
    <property type="project" value="UniProtKB-UniRule"/>
</dbReference>
<feature type="binding site" evidence="10">
    <location>
        <begin position="247"/>
        <end position="254"/>
    </location>
    <ligand>
        <name>GTP</name>
        <dbReference type="ChEBI" id="CHEBI:37565"/>
    </ligand>
</feature>
<reference evidence="14 15" key="1">
    <citation type="submission" date="2019-06" db="EMBL/GenBank/DDBJ databases">
        <title>A novel bacterium of genus Marinomonas, isolated from coastal sand.</title>
        <authorList>
            <person name="Huang H."/>
            <person name="Mo K."/>
            <person name="Hu Y."/>
        </authorList>
    </citation>
    <scope>NUCLEOTIDE SEQUENCE [LARGE SCALE GENOMIC DNA]</scope>
    <source>
        <strain evidence="14 15">HB171799</strain>
    </source>
</reference>
<comment type="caution">
    <text evidence="14">The sequence shown here is derived from an EMBL/GenBank/DDBJ whole genome shotgun (WGS) entry which is preliminary data.</text>
</comment>
<dbReference type="RefSeq" id="WP_140587892.1">
    <property type="nucleotide sequence ID" value="NZ_VFRR01000008.1"/>
</dbReference>
<dbReference type="GO" id="GO:0005886">
    <property type="term" value="C:plasma membrane"/>
    <property type="evidence" value="ECO:0007669"/>
    <property type="project" value="UniProtKB-SubCell"/>
</dbReference>
<protein>
    <recommendedName>
        <fullName evidence="10">Signal recognition particle receptor FtsY</fullName>
        <shortName evidence="10">SRP receptor</shortName>
        <ecNumber evidence="10">3.6.5.4</ecNumber>
    </recommendedName>
</protein>
<evidence type="ECO:0000256" key="5">
    <source>
        <dbReference type="ARBA" id="ARBA00023134"/>
    </source>
</evidence>
<dbReference type="InterPro" id="IPR000897">
    <property type="entry name" value="SRP54_GTPase_dom"/>
</dbReference>
<dbReference type="Gene3D" id="1.20.120.140">
    <property type="entry name" value="Signal recognition particle SRP54, nucleotide-binding domain"/>
    <property type="match status" value="1"/>
</dbReference>
<evidence type="ECO:0000256" key="6">
    <source>
        <dbReference type="ARBA" id="ARBA00023136"/>
    </source>
</evidence>
<keyword evidence="5 10" id="KW-0342">GTP-binding</keyword>
<dbReference type="EMBL" id="VFRR01000008">
    <property type="protein sequence ID" value="TPE53978.1"/>
    <property type="molecule type" value="Genomic_DNA"/>
</dbReference>
<evidence type="ECO:0000256" key="1">
    <source>
        <dbReference type="ARBA" id="ARBA00022475"/>
    </source>
</evidence>
<dbReference type="Pfam" id="PF02881">
    <property type="entry name" value="SRP54_N"/>
    <property type="match status" value="1"/>
</dbReference>
<evidence type="ECO:0000256" key="9">
    <source>
        <dbReference type="ARBA" id="ARBA00053570"/>
    </source>
</evidence>
<dbReference type="OrthoDB" id="9804720at2"/>
<dbReference type="GO" id="GO:0006614">
    <property type="term" value="P:SRP-dependent cotranslational protein targeting to membrane"/>
    <property type="evidence" value="ECO:0007669"/>
    <property type="project" value="InterPro"/>
</dbReference>
<evidence type="ECO:0000259" key="13">
    <source>
        <dbReference type="PROSITE" id="PS00300"/>
    </source>
</evidence>
<dbReference type="PANTHER" id="PTHR43134">
    <property type="entry name" value="SIGNAL RECOGNITION PARTICLE RECEPTOR SUBUNIT ALPHA"/>
    <property type="match status" value="1"/>
</dbReference>
<organism evidence="14 15">
    <name type="scientific">Maribrevibacterium harenarium</name>
    <dbReference type="NCBI Taxonomy" id="2589817"/>
    <lineage>
        <taxon>Bacteria</taxon>
        <taxon>Pseudomonadati</taxon>
        <taxon>Pseudomonadota</taxon>
        <taxon>Gammaproteobacteria</taxon>
        <taxon>Oceanospirillales</taxon>
        <taxon>Oceanospirillaceae</taxon>
        <taxon>Maribrevibacterium</taxon>
    </lineage>
</organism>
<dbReference type="GO" id="GO:0003924">
    <property type="term" value="F:GTPase activity"/>
    <property type="evidence" value="ECO:0007669"/>
    <property type="project" value="UniProtKB-UniRule"/>
</dbReference>
<dbReference type="GO" id="GO:0005047">
    <property type="term" value="F:signal recognition particle binding"/>
    <property type="evidence" value="ECO:0007669"/>
    <property type="project" value="TreeGrafter"/>
</dbReference>
<feature type="binding site" evidence="10">
    <location>
        <begin position="393"/>
        <end position="396"/>
    </location>
    <ligand>
        <name>GTP</name>
        <dbReference type="ChEBI" id="CHEBI:37565"/>
    </ligand>
</feature>
<comment type="function">
    <text evidence="9 10">Involved in targeting and insertion of nascent membrane proteins into the cytoplasmic membrane. Acts as a receptor for the complex formed by the signal recognition particle (SRP) and the ribosome-nascent chain (RNC). Interaction with SRP-RNC leads to the transfer of the RNC complex to the Sec translocase for insertion into the membrane, the hydrolysis of GTP by both Ffh and FtsY, and the dissociation of the SRP-FtsY complex into the individual components.</text>
</comment>
<dbReference type="CDD" id="cd17874">
    <property type="entry name" value="FtsY"/>
    <property type="match status" value="1"/>
</dbReference>
<evidence type="ECO:0000313" key="14">
    <source>
        <dbReference type="EMBL" id="TPE53978.1"/>
    </source>
</evidence>
<dbReference type="AlphaFoldDB" id="A0A501WWY0"/>
<keyword evidence="4 10" id="KW-0378">Hydrolase</keyword>
<dbReference type="InterPro" id="IPR027417">
    <property type="entry name" value="P-loop_NTPase"/>
</dbReference>
<comment type="similarity">
    <text evidence="10">Belongs to the GTP-binding SRP family. FtsY subfamily.</text>
</comment>
<dbReference type="InterPro" id="IPR036225">
    <property type="entry name" value="SRP/SRP_N"/>
</dbReference>
<feature type="compositionally biased region" description="Polar residues" evidence="11">
    <location>
        <begin position="85"/>
        <end position="94"/>
    </location>
</feature>
<keyword evidence="15" id="KW-1185">Reference proteome</keyword>
<evidence type="ECO:0000256" key="11">
    <source>
        <dbReference type="SAM" id="MobiDB-lite"/>
    </source>
</evidence>
<accession>A0A501WWY0</accession>
<name>A0A501WWY0_9GAMM</name>
<keyword evidence="6 10" id="KW-0472">Membrane</keyword>
<comment type="catalytic activity">
    <reaction evidence="8 10">
        <text>GTP + H2O = GDP + phosphate + H(+)</text>
        <dbReference type="Rhea" id="RHEA:19669"/>
        <dbReference type="ChEBI" id="CHEBI:15377"/>
        <dbReference type="ChEBI" id="CHEBI:15378"/>
        <dbReference type="ChEBI" id="CHEBI:37565"/>
        <dbReference type="ChEBI" id="CHEBI:43474"/>
        <dbReference type="ChEBI" id="CHEBI:58189"/>
        <dbReference type="EC" id="3.6.5.4"/>
    </reaction>
</comment>
<dbReference type="InterPro" id="IPR042101">
    <property type="entry name" value="SRP54_N_sf"/>
</dbReference>
<dbReference type="FunFam" id="1.20.120.140:FF:000002">
    <property type="entry name" value="Signal recognition particle receptor FtsY"/>
    <property type="match status" value="1"/>
</dbReference>
<evidence type="ECO:0000256" key="10">
    <source>
        <dbReference type="HAMAP-Rule" id="MF_00920"/>
    </source>
</evidence>
<dbReference type="SMART" id="SM00963">
    <property type="entry name" value="SRP54_N"/>
    <property type="match status" value="1"/>
</dbReference>
<dbReference type="SMART" id="SM00962">
    <property type="entry name" value="SRP54"/>
    <property type="match status" value="1"/>
</dbReference>
<evidence type="ECO:0000256" key="2">
    <source>
        <dbReference type="ARBA" id="ARBA00022490"/>
    </source>
</evidence>
<proteinExistence type="inferred from homology"/>
<dbReference type="PROSITE" id="PS00300">
    <property type="entry name" value="SRP54"/>
    <property type="match status" value="1"/>
</dbReference>
<dbReference type="FunFam" id="3.40.50.300:FF:000053">
    <property type="entry name" value="Signal recognition particle receptor FtsY"/>
    <property type="match status" value="1"/>
</dbReference>
<gene>
    <name evidence="10 14" type="primary">ftsY</name>
    <name evidence="14" type="ORF">FJM67_06125</name>
</gene>
<dbReference type="Pfam" id="PF00448">
    <property type="entry name" value="SRP54"/>
    <property type="match status" value="1"/>
</dbReference>
<evidence type="ECO:0000256" key="12">
    <source>
        <dbReference type="SAM" id="Phobius"/>
    </source>
</evidence>
<keyword evidence="1 10" id="KW-1003">Cell membrane</keyword>
<evidence type="ECO:0000256" key="8">
    <source>
        <dbReference type="ARBA" id="ARBA00048027"/>
    </source>
</evidence>
<dbReference type="InterPro" id="IPR003593">
    <property type="entry name" value="AAA+_ATPase"/>
</dbReference>
<keyword evidence="7 10" id="KW-0675">Receptor</keyword>
<feature type="binding site" evidence="10">
    <location>
        <begin position="329"/>
        <end position="333"/>
    </location>
    <ligand>
        <name>GTP</name>
        <dbReference type="ChEBI" id="CHEBI:37565"/>
    </ligand>
</feature>
<feature type="domain" description="SRP54-type proteins GTP-binding" evidence="13">
    <location>
        <begin position="414"/>
        <end position="427"/>
    </location>
</feature>
<dbReference type="HAMAP" id="MF_00920">
    <property type="entry name" value="FtsY"/>
    <property type="match status" value="1"/>
</dbReference>
<evidence type="ECO:0000256" key="3">
    <source>
        <dbReference type="ARBA" id="ARBA00022741"/>
    </source>
</evidence>
<feature type="transmembrane region" description="Helical" evidence="12">
    <location>
        <begin position="20"/>
        <end position="37"/>
    </location>
</feature>
<dbReference type="InterPro" id="IPR013822">
    <property type="entry name" value="Signal_recog_particl_SRP54_hlx"/>
</dbReference>
<dbReference type="NCBIfam" id="TIGR00064">
    <property type="entry name" value="ftsY"/>
    <property type="match status" value="1"/>
</dbReference>
<dbReference type="SUPFAM" id="SSF52540">
    <property type="entry name" value="P-loop containing nucleoside triphosphate hydrolases"/>
    <property type="match status" value="1"/>
</dbReference>
<dbReference type="PANTHER" id="PTHR43134:SF1">
    <property type="entry name" value="SIGNAL RECOGNITION PARTICLE RECEPTOR SUBUNIT ALPHA"/>
    <property type="match status" value="1"/>
</dbReference>
<dbReference type="SUPFAM" id="SSF47364">
    <property type="entry name" value="Domain of the SRP/SRP receptor G-proteins"/>
    <property type="match status" value="1"/>
</dbReference>
<evidence type="ECO:0000256" key="7">
    <source>
        <dbReference type="ARBA" id="ARBA00023170"/>
    </source>
</evidence>
<keyword evidence="2 10" id="KW-0963">Cytoplasm</keyword>
<comment type="subcellular location">
    <subcellularLocation>
        <location evidence="10">Cell membrane</location>
        <topology evidence="10">Peripheral membrane protein</topology>
        <orientation evidence="10">Cytoplasmic side</orientation>
    </subcellularLocation>
    <subcellularLocation>
        <location evidence="10">Cytoplasm</location>
    </subcellularLocation>
</comment>
<feature type="region of interest" description="Disordered" evidence="11">
    <location>
        <begin position="47"/>
        <end position="139"/>
    </location>
</feature>
<dbReference type="EC" id="3.6.5.4" evidence="10"/>
<comment type="subunit">
    <text evidence="10">Part of the signal recognition particle protein translocation system, which is composed of SRP and FtsY. SRP is a ribonucleoprotein composed of Ffh and a 4.5S RNA molecule.</text>
</comment>
<dbReference type="InterPro" id="IPR004390">
    <property type="entry name" value="SR_rcpt_FtsY"/>
</dbReference>